<dbReference type="GO" id="GO:0016152">
    <property type="term" value="F:mercury (II) reductase (NADP+) activity"/>
    <property type="evidence" value="ECO:0007669"/>
    <property type="project" value="UniProtKB-EC"/>
</dbReference>
<keyword evidence="7" id="KW-0479">Metal-binding</keyword>
<keyword evidence="16" id="KW-0547">Nucleotide-binding</keyword>
<evidence type="ECO:0000259" key="20">
    <source>
        <dbReference type="Pfam" id="PF07992"/>
    </source>
</evidence>
<dbReference type="Pfam" id="PF02852">
    <property type="entry name" value="Pyr_redox_dim"/>
    <property type="match status" value="1"/>
</dbReference>
<evidence type="ECO:0000256" key="2">
    <source>
        <dbReference type="ARBA" id="ARBA00011738"/>
    </source>
</evidence>
<dbReference type="SUPFAM" id="SSF51905">
    <property type="entry name" value="FAD/NAD(P)-binding domain"/>
    <property type="match status" value="1"/>
</dbReference>
<dbReference type="GO" id="GO:0016668">
    <property type="term" value="F:oxidoreductase activity, acting on a sulfur group of donors, NAD(P) as acceptor"/>
    <property type="evidence" value="ECO:0007669"/>
    <property type="project" value="InterPro"/>
</dbReference>
<dbReference type="Pfam" id="PF07992">
    <property type="entry name" value="Pyr_redox_2"/>
    <property type="match status" value="1"/>
</dbReference>
<evidence type="ECO:0000256" key="5">
    <source>
        <dbReference type="ARBA" id="ARBA00022466"/>
    </source>
</evidence>
<keyword evidence="22" id="KW-1185">Reference proteome</keyword>
<feature type="binding site" evidence="16">
    <location>
        <position position="271"/>
    </location>
    <ligand>
        <name>NAD(+)</name>
        <dbReference type="ChEBI" id="CHEBI:57540"/>
    </ligand>
</feature>
<dbReference type="GO" id="GO:0050787">
    <property type="term" value="P:detoxification of mercury ion"/>
    <property type="evidence" value="ECO:0007669"/>
    <property type="project" value="InterPro"/>
</dbReference>
<dbReference type="EMBL" id="APKE01000007">
    <property type="protein sequence ID" value="KAF0677169.1"/>
    <property type="molecule type" value="Genomic_DNA"/>
</dbReference>
<protein>
    <recommendedName>
        <fullName evidence="4">Mercuric reductase</fullName>
        <ecNumber evidence="3">1.16.1.1</ecNumber>
    </recommendedName>
    <alternativeName>
        <fullName evidence="14">Hg(II) reductase</fullName>
    </alternativeName>
</protein>
<evidence type="ECO:0000256" key="9">
    <source>
        <dbReference type="ARBA" id="ARBA00022857"/>
    </source>
</evidence>
<keyword evidence="16" id="KW-0520">NAD</keyword>
<dbReference type="GO" id="GO:0050661">
    <property type="term" value="F:NADP binding"/>
    <property type="evidence" value="ECO:0007669"/>
    <property type="project" value="InterPro"/>
</dbReference>
<feature type="binding site" evidence="16">
    <location>
        <begin position="148"/>
        <end position="150"/>
    </location>
    <ligand>
        <name>FAD</name>
        <dbReference type="ChEBI" id="CHEBI:57692"/>
    </ligand>
</feature>
<dbReference type="AlphaFoldDB" id="A0A921NYS4"/>
<keyword evidence="5" id="KW-0475">Mercuric resistance</keyword>
<dbReference type="FunFam" id="3.30.390.30:FF:000001">
    <property type="entry name" value="Dihydrolipoyl dehydrogenase"/>
    <property type="match status" value="1"/>
</dbReference>
<gene>
    <name evidence="21" type="ORF">PMES_00485</name>
</gene>
<dbReference type="NCBIfam" id="TIGR02053">
    <property type="entry name" value="MerA"/>
    <property type="match status" value="1"/>
</dbReference>
<keyword evidence="9" id="KW-0521">NADP</keyword>
<dbReference type="GO" id="GO:0003955">
    <property type="term" value="F:NAD(P)H dehydrogenase (quinone) activity"/>
    <property type="evidence" value="ECO:0007669"/>
    <property type="project" value="TreeGrafter"/>
</dbReference>
<dbReference type="InterPro" id="IPR036188">
    <property type="entry name" value="FAD/NAD-bd_sf"/>
</dbReference>
<evidence type="ECO:0000256" key="18">
    <source>
        <dbReference type="RuleBase" id="RU003691"/>
    </source>
</evidence>
<keyword evidence="11 18" id="KW-0560">Oxidoreductase</keyword>
<organism evidence="21 22">
    <name type="scientific">Profundibacterium mesophilum KAUST100406-0324</name>
    <dbReference type="NCBI Taxonomy" id="1037889"/>
    <lineage>
        <taxon>Bacteria</taxon>
        <taxon>Pseudomonadati</taxon>
        <taxon>Pseudomonadota</taxon>
        <taxon>Alphaproteobacteria</taxon>
        <taxon>Rhodobacterales</taxon>
        <taxon>Roseobacteraceae</taxon>
        <taxon>Profundibacterium</taxon>
    </lineage>
</organism>
<dbReference type="PRINTS" id="PR00411">
    <property type="entry name" value="PNDRDTASEI"/>
</dbReference>
<name>A0A921NYS4_9RHOB</name>
<evidence type="ECO:0000256" key="3">
    <source>
        <dbReference type="ARBA" id="ARBA00012661"/>
    </source>
</evidence>
<evidence type="ECO:0000256" key="15">
    <source>
        <dbReference type="ARBA" id="ARBA00048984"/>
    </source>
</evidence>
<evidence type="ECO:0000256" key="6">
    <source>
        <dbReference type="ARBA" id="ARBA00022630"/>
    </source>
</evidence>
<keyword evidence="13 18" id="KW-0676">Redox-active center</keyword>
<dbReference type="InterPro" id="IPR001100">
    <property type="entry name" value="Pyr_nuc-diS_OxRdtase"/>
</dbReference>
<evidence type="ECO:0000256" key="4">
    <source>
        <dbReference type="ARBA" id="ARBA00014791"/>
    </source>
</evidence>
<accession>A0A921NYS4</accession>
<dbReference type="GO" id="GO:0050660">
    <property type="term" value="F:flavin adenine dinucleotide binding"/>
    <property type="evidence" value="ECO:0007669"/>
    <property type="project" value="InterPro"/>
</dbReference>
<dbReference type="EC" id="1.16.1.1" evidence="3"/>
<dbReference type="PANTHER" id="PTHR43014">
    <property type="entry name" value="MERCURIC REDUCTASE"/>
    <property type="match status" value="1"/>
</dbReference>
<evidence type="ECO:0000256" key="13">
    <source>
        <dbReference type="ARBA" id="ARBA00023284"/>
    </source>
</evidence>
<dbReference type="PROSITE" id="PS00076">
    <property type="entry name" value="PYRIDINE_REDOX_1"/>
    <property type="match status" value="1"/>
</dbReference>
<dbReference type="PANTHER" id="PTHR43014:SF4">
    <property type="entry name" value="PYRIDINE NUCLEOTIDE-DISULFIDE OXIDOREDUCTASE RCLA-RELATED"/>
    <property type="match status" value="1"/>
</dbReference>
<comment type="caution">
    <text evidence="21">The sequence shown here is derived from an EMBL/GenBank/DDBJ whole genome shotgun (WGS) entry which is preliminary data.</text>
</comment>
<evidence type="ECO:0000256" key="12">
    <source>
        <dbReference type="ARBA" id="ARBA00023157"/>
    </source>
</evidence>
<feature type="binding site" evidence="16">
    <location>
        <position position="58"/>
    </location>
    <ligand>
        <name>FAD</name>
        <dbReference type="ChEBI" id="CHEBI:57692"/>
    </ligand>
</feature>
<dbReference type="Proteomes" id="UP000698242">
    <property type="component" value="Unassembled WGS sequence"/>
</dbReference>
<comment type="catalytic activity">
    <reaction evidence="15">
        <text>Hg + NADP(+) + H(+) = Hg(2+) + NADPH</text>
        <dbReference type="Rhea" id="RHEA:23856"/>
        <dbReference type="ChEBI" id="CHEBI:15378"/>
        <dbReference type="ChEBI" id="CHEBI:16170"/>
        <dbReference type="ChEBI" id="CHEBI:16793"/>
        <dbReference type="ChEBI" id="CHEBI:57783"/>
        <dbReference type="ChEBI" id="CHEBI:58349"/>
        <dbReference type="EC" id="1.16.1.1"/>
    </reaction>
</comment>
<comment type="subunit">
    <text evidence="2">Homodimer.</text>
</comment>
<comment type="similarity">
    <text evidence="1 18">Belongs to the class-I pyridine nucleotide-disulfide oxidoreductase family.</text>
</comment>
<feature type="binding site" evidence="16">
    <location>
        <begin position="185"/>
        <end position="192"/>
    </location>
    <ligand>
        <name>NAD(+)</name>
        <dbReference type="ChEBI" id="CHEBI:57540"/>
    </ligand>
</feature>
<comment type="cofactor">
    <cofactor evidence="16">
        <name>FAD</name>
        <dbReference type="ChEBI" id="CHEBI:57692"/>
    </cofactor>
    <text evidence="16">Binds 1 FAD per subunit.</text>
</comment>
<feature type="domain" description="Pyridine nucleotide-disulphide oxidoreductase dimerisation" evidence="19">
    <location>
        <begin position="347"/>
        <end position="455"/>
    </location>
</feature>
<keyword evidence="12" id="KW-1015">Disulfide bond</keyword>
<feature type="disulfide bond" description="Redox-active" evidence="17">
    <location>
        <begin position="49"/>
        <end position="54"/>
    </location>
</feature>
<reference evidence="21" key="1">
    <citation type="submission" date="2013-03" db="EMBL/GenBank/DDBJ databases">
        <title>Genome Sequence of the Profundibacterium mesophilum strain KAUST100406-0324T from Red Sea, a novel genus in the family Rhodobacteraceae.</title>
        <authorList>
            <person name="Essack M."/>
            <person name="Alam I."/>
            <person name="Lafi F."/>
            <person name="Alawi W."/>
            <person name="Kamanu F."/>
            <person name="Al-Suwailem A."/>
            <person name="Lee O.O."/>
            <person name="Xu Y."/>
            <person name="Bajic V."/>
            <person name="Qian P.-Y."/>
            <person name="Archer J."/>
        </authorList>
    </citation>
    <scope>NUCLEOTIDE SEQUENCE</scope>
    <source>
        <strain evidence="21">KAUST100406-0324</strain>
    </source>
</reference>
<dbReference type="InterPro" id="IPR021179">
    <property type="entry name" value="Mercury_reductase_MerA"/>
</dbReference>
<dbReference type="SUPFAM" id="SSF55424">
    <property type="entry name" value="FAD/NAD-linked reductases, dimerisation (C-terminal) domain"/>
    <property type="match status" value="1"/>
</dbReference>
<dbReference type="GO" id="GO:0045340">
    <property type="term" value="F:mercury ion binding"/>
    <property type="evidence" value="ECO:0007669"/>
    <property type="project" value="InterPro"/>
</dbReference>
<sequence length="471" mass="48037">MKDFTTSGGGDCDLAVIGAGSAGFSAAITAAEAGARVALIGAGTIGGTCVNVGCVPSKALIRAVESLHHARAAGRFDGIEAEGRVTDWAATVAQKQALVEELRAAKYADVLPRHENIVYVEGRARFDPKGRLTVDGDIFPASKIILATGSRPHVPAISGIEKAGALDSTSALELTALPASMLVLGAGYIGVELAQIFARAGVAVTLVSRRGVLPEAEPEISEALTGYLAAEGIRMERLAGYGSVAREAGGLCLTGTAGETFTAERLLLATGRVPNSDGLNLAAAGVETGARGGIVVDAQMRTANPNVWAAGDVTGRDQFVYMAAYGAKIAARNAVAGEARAYDNAAMPWVVFSDPQVAGAGLSEAQARAAGHEVVTSVLPLDAVPRALAARDTRGLIKLVAEAGSKRLLGAQILAPEGADSIQAAAMALKAGLTYEELGDTIMPYLTTVEGLKLAAQTFEKDVAALSCCAG</sequence>
<evidence type="ECO:0000256" key="11">
    <source>
        <dbReference type="ARBA" id="ARBA00023002"/>
    </source>
</evidence>
<dbReference type="Gene3D" id="3.30.390.30">
    <property type="match status" value="1"/>
</dbReference>
<dbReference type="Gene3D" id="3.50.50.60">
    <property type="entry name" value="FAD/NAD(P)-binding domain"/>
    <property type="match status" value="2"/>
</dbReference>
<dbReference type="InterPro" id="IPR004099">
    <property type="entry name" value="Pyr_nucl-diS_OxRdtase_dimer"/>
</dbReference>
<keyword evidence="10" id="KW-0476">Mercury</keyword>
<evidence type="ECO:0000256" key="16">
    <source>
        <dbReference type="PIRSR" id="PIRSR000350-3"/>
    </source>
</evidence>
<feature type="binding site" evidence="16">
    <location>
        <position position="312"/>
    </location>
    <ligand>
        <name>FAD</name>
        <dbReference type="ChEBI" id="CHEBI:57692"/>
    </ligand>
</feature>
<evidence type="ECO:0000256" key="17">
    <source>
        <dbReference type="PIRSR" id="PIRSR000350-4"/>
    </source>
</evidence>
<dbReference type="PRINTS" id="PR00368">
    <property type="entry name" value="FADPNR"/>
</dbReference>
<evidence type="ECO:0000313" key="21">
    <source>
        <dbReference type="EMBL" id="KAF0677169.1"/>
    </source>
</evidence>
<evidence type="ECO:0000256" key="8">
    <source>
        <dbReference type="ARBA" id="ARBA00022827"/>
    </source>
</evidence>
<feature type="domain" description="FAD/NAD(P)-binding" evidence="20">
    <location>
        <begin position="13"/>
        <end position="323"/>
    </location>
</feature>
<dbReference type="InterPro" id="IPR016156">
    <property type="entry name" value="FAD/NAD-linked_Rdtase_dimer_sf"/>
</dbReference>
<dbReference type="InterPro" id="IPR012999">
    <property type="entry name" value="Pyr_OxRdtase_I_AS"/>
</dbReference>
<dbReference type="RefSeq" id="WP_159963938.1">
    <property type="nucleotide sequence ID" value="NZ_APKE01000007.1"/>
</dbReference>
<dbReference type="PIRSF" id="PIRSF000350">
    <property type="entry name" value="Mercury_reductase_MerA"/>
    <property type="match status" value="1"/>
</dbReference>
<evidence type="ECO:0000256" key="14">
    <source>
        <dbReference type="ARBA" id="ARBA00031725"/>
    </source>
</evidence>
<proteinExistence type="inferred from homology"/>
<evidence type="ECO:0000256" key="1">
    <source>
        <dbReference type="ARBA" id="ARBA00007532"/>
    </source>
</evidence>
<dbReference type="InterPro" id="IPR023753">
    <property type="entry name" value="FAD/NAD-binding_dom"/>
</dbReference>
<keyword evidence="8 16" id="KW-0274">FAD</keyword>
<keyword evidence="6 18" id="KW-0285">Flavoprotein</keyword>
<evidence type="ECO:0000256" key="7">
    <source>
        <dbReference type="ARBA" id="ARBA00022723"/>
    </source>
</evidence>
<evidence type="ECO:0000256" key="10">
    <source>
        <dbReference type="ARBA" id="ARBA00022914"/>
    </source>
</evidence>
<evidence type="ECO:0000259" key="19">
    <source>
        <dbReference type="Pfam" id="PF02852"/>
    </source>
</evidence>
<evidence type="ECO:0000313" key="22">
    <source>
        <dbReference type="Proteomes" id="UP000698242"/>
    </source>
</evidence>
<dbReference type="OrthoDB" id="9776382at2"/>